<evidence type="ECO:0000313" key="4">
    <source>
        <dbReference type="Proteomes" id="UP001153069"/>
    </source>
</evidence>
<protein>
    <recommendedName>
        <fullName evidence="5">Transmembrane protein</fullName>
    </recommendedName>
</protein>
<evidence type="ECO:0000256" key="1">
    <source>
        <dbReference type="SAM" id="MobiDB-lite"/>
    </source>
</evidence>
<feature type="compositionally biased region" description="Polar residues" evidence="1">
    <location>
        <begin position="1"/>
        <end position="12"/>
    </location>
</feature>
<feature type="region of interest" description="Disordered" evidence="1">
    <location>
        <begin position="84"/>
        <end position="113"/>
    </location>
</feature>
<name>A0A9N8EX23_9STRA</name>
<evidence type="ECO:0000313" key="3">
    <source>
        <dbReference type="EMBL" id="CAB9528692.1"/>
    </source>
</evidence>
<feature type="compositionally biased region" description="Polar residues" evidence="1">
    <location>
        <begin position="54"/>
        <end position="64"/>
    </location>
</feature>
<accession>A0A9N8EX23</accession>
<reference evidence="3" key="1">
    <citation type="submission" date="2020-06" db="EMBL/GenBank/DDBJ databases">
        <authorList>
            <consortium name="Plant Systems Biology data submission"/>
        </authorList>
    </citation>
    <scope>NUCLEOTIDE SEQUENCE</scope>
    <source>
        <strain evidence="3">D6</strain>
    </source>
</reference>
<feature type="region of interest" description="Disordered" evidence="1">
    <location>
        <begin position="1"/>
        <end position="69"/>
    </location>
</feature>
<keyword evidence="2" id="KW-0472">Membrane</keyword>
<feature type="transmembrane region" description="Helical" evidence="2">
    <location>
        <begin position="331"/>
        <end position="351"/>
    </location>
</feature>
<sequence>MADRSSSVSEATETMEETPSFCWSSVAEEPSSLDTTRHRPSIVGIGGRDLNVASDDNNTEQQPRASEPNVLLATARDSLSAIDSDSSRRLVGSGCSSHPISTGSGSFRGSTGVDTPEAVRVLVKELMETDRQAKRATRQSLRQTVAMPARTPVPDIVVQHEATMGLSKGLPADKFKNSSRSFEDDLTARTSVSTVGTSASNRSFEHDLTARTSVSTVGTSATNPRRIREADALLPGAYALQGGREPRHSSRRRRVQEEGKQEDDIEIPPPPLLIEATLVPQVSERVIVTTNADTIDYNDIEQHTALPTLRAVEVEEVELRDLLKNRRLQRFICCLVCVAMLFAAGIAAVLVSEADSQDDPMWIGDTEASVAQDDHASLGTTSQTNMPDPRETKPNEAGELADDGVIQNEGGFGSDDDDDVVAKFFEGLFGAIAANVDEEFSTDDDLSPQDTAEFVSFFIGKTNGGNDSADLEGGEDSIDHHREYFRQVLIFIDQPVWNDTTMPAFEALQVEYAKQFIIATVSESQNDHLSIGPEVLRSIIDEMNVECHVTSQSAETISLLDTFGRRGLLEEQHHRHLPLFAEDVWVSEVLYEMIWDTPGIRTTHDSPGVLMQEGALENLEGCIEDLQGVFGPTLVSTTPPLLLLDGGMGGAGSVTTAFRQWLFPQEGRDPNVATFESVLKDHSNRFLQERVAVMAESAGIEFIPEEIKTNCSVLLKYQHGKPRRRGYRALRAPSPSTHLKGDRGLSSPGSFKMMFVQYAIVWYNSDPPSGTSVDDSLARLPALFEEYLNDHMESLTEDLIPVGEIRSFPVRIVGPPPPPPPSTNSLPDQDATWKELPQTLVPSLQDTFLASQTLVPSFQGTFI</sequence>
<gene>
    <name evidence="3" type="ORF">SEMRO_2293_G322280.1</name>
</gene>
<organism evidence="3 4">
    <name type="scientific">Seminavis robusta</name>
    <dbReference type="NCBI Taxonomy" id="568900"/>
    <lineage>
        <taxon>Eukaryota</taxon>
        <taxon>Sar</taxon>
        <taxon>Stramenopiles</taxon>
        <taxon>Ochrophyta</taxon>
        <taxon>Bacillariophyta</taxon>
        <taxon>Bacillariophyceae</taxon>
        <taxon>Bacillariophycidae</taxon>
        <taxon>Naviculales</taxon>
        <taxon>Naviculaceae</taxon>
        <taxon>Seminavis</taxon>
    </lineage>
</organism>
<proteinExistence type="predicted"/>
<evidence type="ECO:0008006" key="5">
    <source>
        <dbReference type="Google" id="ProtNLM"/>
    </source>
</evidence>
<dbReference type="AlphaFoldDB" id="A0A9N8EX23"/>
<feature type="region of interest" description="Disordered" evidence="1">
    <location>
        <begin position="240"/>
        <end position="268"/>
    </location>
</feature>
<dbReference type="Proteomes" id="UP001153069">
    <property type="component" value="Unassembled WGS sequence"/>
</dbReference>
<evidence type="ECO:0000256" key="2">
    <source>
        <dbReference type="SAM" id="Phobius"/>
    </source>
</evidence>
<keyword evidence="2" id="KW-1133">Transmembrane helix</keyword>
<comment type="caution">
    <text evidence="3">The sequence shown here is derived from an EMBL/GenBank/DDBJ whole genome shotgun (WGS) entry which is preliminary data.</text>
</comment>
<keyword evidence="2" id="KW-0812">Transmembrane</keyword>
<feature type="compositionally biased region" description="Low complexity" evidence="1">
    <location>
        <begin position="101"/>
        <end position="112"/>
    </location>
</feature>
<feature type="region of interest" description="Disordered" evidence="1">
    <location>
        <begin position="373"/>
        <end position="398"/>
    </location>
</feature>
<dbReference type="EMBL" id="CAICTM010002291">
    <property type="protein sequence ID" value="CAB9528692.1"/>
    <property type="molecule type" value="Genomic_DNA"/>
</dbReference>
<keyword evidence="4" id="KW-1185">Reference proteome</keyword>